<evidence type="ECO:0000313" key="2">
    <source>
        <dbReference type="EMBL" id="GAD75777.1"/>
    </source>
</evidence>
<dbReference type="EMBL" id="BATL01000029">
    <property type="protein sequence ID" value="GAD75777.1"/>
    <property type="molecule type" value="Genomic_DNA"/>
</dbReference>
<feature type="domain" description="LRAT" evidence="1">
    <location>
        <begin position="15"/>
        <end position="78"/>
    </location>
</feature>
<dbReference type="InterPro" id="IPR007053">
    <property type="entry name" value="LRAT_dom"/>
</dbReference>
<dbReference type="AlphaFoldDB" id="U3AR88"/>
<dbReference type="Gene3D" id="3.90.1720.10">
    <property type="entry name" value="endopeptidase domain like (from Nostoc punctiforme)"/>
    <property type="match status" value="1"/>
</dbReference>
<dbReference type="RefSeq" id="WP_021709533.1">
    <property type="nucleotide sequence ID" value="NZ_BAOB01000224.1"/>
</dbReference>
<sequence>MLIICATLNAGGNGNIEICALEKYANGKPIKVVSQRLSEKEKNELLSKAEQLSKKANKYGVLANNCEHLVSKVLHGESSSEQLQGAVVGLLFAHCSQSKNSLLPILAGGFIGCKTVNSTRKYDCVV</sequence>
<evidence type="ECO:0000259" key="1">
    <source>
        <dbReference type="Pfam" id="PF04970"/>
    </source>
</evidence>
<dbReference type="eggNOG" id="ENOG503238P">
    <property type="taxonomic scope" value="Bacteria"/>
</dbReference>
<dbReference type="STRING" id="1219077.VAZ01S_029_00470"/>
<protein>
    <recommendedName>
        <fullName evidence="1">LRAT domain-containing protein</fullName>
    </recommendedName>
</protein>
<organism evidence="2 3">
    <name type="scientific">Vibrio azureus NBRC 104587</name>
    <dbReference type="NCBI Taxonomy" id="1219077"/>
    <lineage>
        <taxon>Bacteria</taxon>
        <taxon>Pseudomonadati</taxon>
        <taxon>Pseudomonadota</taxon>
        <taxon>Gammaproteobacteria</taxon>
        <taxon>Vibrionales</taxon>
        <taxon>Vibrionaceae</taxon>
        <taxon>Vibrio</taxon>
    </lineage>
</organism>
<dbReference type="Pfam" id="PF04970">
    <property type="entry name" value="LRAT"/>
    <property type="match status" value="1"/>
</dbReference>
<evidence type="ECO:0000313" key="3">
    <source>
        <dbReference type="Proteomes" id="UP000016567"/>
    </source>
</evidence>
<proteinExistence type="predicted"/>
<dbReference type="Proteomes" id="UP000016567">
    <property type="component" value="Unassembled WGS sequence"/>
</dbReference>
<keyword evidence="3" id="KW-1185">Reference proteome</keyword>
<reference evidence="2 3" key="1">
    <citation type="submission" date="2013-09" db="EMBL/GenBank/DDBJ databases">
        <title>Whole genome shotgun sequence of Vibrio azureus NBRC 104587.</title>
        <authorList>
            <person name="Isaki S."/>
            <person name="Hosoyama A."/>
            <person name="Numata M."/>
            <person name="Hashimoto M."/>
            <person name="Hosoyama Y."/>
            <person name="Tsuchikane K."/>
            <person name="Noguchi M."/>
            <person name="Hirakata S."/>
            <person name="Ichikawa N."/>
            <person name="Ohji S."/>
            <person name="Yamazoe A."/>
            <person name="Fujita N."/>
        </authorList>
    </citation>
    <scope>NUCLEOTIDE SEQUENCE [LARGE SCALE GENOMIC DNA]</scope>
    <source>
        <strain evidence="2 3">NBRC 104587</strain>
    </source>
</reference>
<gene>
    <name evidence="2" type="ORF">VAZ01S_029_00470</name>
</gene>
<name>U3AR88_9VIBR</name>
<accession>U3AR88</accession>
<comment type="caution">
    <text evidence="2">The sequence shown here is derived from an EMBL/GenBank/DDBJ whole genome shotgun (WGS) entry which is preliminary data.</text>
</comment>
<dbReference type="OrthoDB" id="9812095at2"/>